<dbReference type="EMBL" id="LAZR01025210">
    <property type="protein sequence ID" value="KKL72640.1"/>
    <property type="molecule type" value="Genomic_DNA"/>
</dbReference>
<feature type="non-terminal residue" evidence="3">
    <location>
        <position position="1"/>
    </location>
</feature>
<evidence type="ECO:0000313" key="3">
    <source>
        <dbReference type="EMBL" id="KKL72640.1"/>
    </source>
</evidence>
<accession>A0A0F9GTC5</accession>
<dbReference type="InterPro" id="IPR025150">
    <property type="entry name" value="GH123_cat"/>
</dbReference>
<comment type="caution">
    <text evidence="3">The sequence shown here is derived from an EMBL/GenBank/DDBJ whole genome shotgun (WGS) entry which is preliminary data.</text>
</comment>
<dbReference type="Pfam" id="PF22680">
    <property type="entry name" value="Glyco_hydro_123_N_2"/>
    <property type="match status" value="1"/>
</dbReference>
<feature type="domain" description="Glycoside hydrolase 123 catalytic" evidence="1">
    <location>
        <begin position="364"/>
        <end position="548"/>
    </location>
</feature>
<evidence type="ECO:0000259" key="2">
    <source>
        <dbReference type="Pfam" id="PF22680"/>
    </source>
</evidence>
<evidence type="ECO:0000259" key="1">
    <source>
        <dbReference type="Pfam" id="PF13320"/>
    </source>
</evidence>
<feature type="non-terminal residue" evidence="3">
    <location>
        <position position="690"/>
    </location>
</feature>
<feature type="domain" description="Glycoside hydrolase 123 N-terminal" evidence="2">
    <location>
        <begin position="228"/>
        <end position="330"/>
    </location>
</feature>
<gene>
    <name evidence="3" type="ORF">LCGC14_2082890</name>
</gene>
<dbReference type="Pfam" id="PF13320">
    <property type="entry name" value="GH123_cat"/>
    <property type="match status" value="1"/>
</dbReference>
<dbReference type="AlphaFoldDB" id="A0A0F9GTC5"/>
<protein>
    <submittedName>
        <fullName evidence="3">Uncharacterized protein</fullName>
    </submittedName>
</protein>
<name>A0A0F9GTC5_9ZZZZ</name>
<proteinExistence type="predicted"/>
<reference evidence="3" key="1">
    <citation type="journal article" date="2015" name="Nature">
        <title>Complex archaea that bridge the gap between prokaryotes and eukaryotes.</title>
        <authorList>
            <person name="Spang A."/>
            <person name="Saw J.H."/>
            <person name="Jorgensen S.L."/>
            <person name="Zaremba-Niedzwiedzka K."/>
            <person name="Martijn J."/>
            <person name="Lind A.E."/>
            <person name="van Eijk R."/>
            <person name="Schleper C."/>
            <person name="Guy L."/>
            <person name="Ettema T.J."/>
        </authorList>
    </citation>
    <scope>NUCLEOTIDE SEQUENCE</scope>
</reference>
<dbReference type="InterPro" id="IPR053850">
    <property type="entry name" value="Glyco_hydro_123_N_2"/>
</dbReference>
<sequence length="690" mass="76706">LSGGTRTQRSDAAKGVGWKLLLMRNKFQVTELSKAEGLTLSVAYKGGIVVYLNGEEIARSDMPEGELGPYTPAAPYDKAVWMRSDGHGMKGSGYRRYLKKIESDSSAPRRVRKMTGFKIPADKLRKGRNVLAISIHRPPARWQLYATREKAYPLPTSAYPRLAFHSVDLVAPAGAEGVSGPADKTTPGPLRAWNYSVARRVFTSFYRSAAVEQLRPIGIVGCRNGVFSGQLVLGCAKGIKGLKVQVSDLTGPGTIPAKAVAVRYGLPDGWVNQGWMMSVRGPWFDGLEEHPPAVAPVYKDGGGATQPVWFKVTVPKDAKGGDYKATVKITADGADPIQAQIELKVLDWVLAAPKDFILDMDYFQSPDTLAMKYKVPFWSKRHWELIEKSFTEMERFAGKTVYITCIRQTQLGNQHAMVRWVRDEQGKLTPDITLAEKYLDMAAKHQSIKAVVLYVWAPPSSEGEYSAVGITHDREIFISVLDKKTGKLTEEKGPVWGTPASWKFWGKLTLAMKAALEKRGLDDKMMYGLLGDHRATRKAMDDISAAAPKTLWALQSHTYCEEWKGKKLGMCSAFWGIRAEPRDPAIKRGYGWQNPYWLTYGPRDSTRTVSQIARFRTLPELWITASATSASRWKKAVGVRGLSRLGIDFWRVLDKRVSDFGGLTIIGRYPETEWGHLSFARGTPALLRPG</sequence>
<organism evidence="3">
    <name type="scientific">marine sediment metagenome</name>
    <dbReference type="NCBI Taxonomy" id="412755"/>
    <lineage>
        <taxon>unclassified sequences</taxon>
        <taxon>metagenomes</taxon>
        <taxon>ecological metagenomes</taxon>
    </lineage>
</organism>
<dbReference type="Gene3D" id="2.60.120.260">
    <property type="entry name" value="Galactose-binding domain-like"/>
    <property type="match status" value="1"/>
</dbReference>